<name>A0ABP6XD51_9PSEU</name>
<dbReference type="Pfam" id="PF06722">
    <property type="entry name" value="EryCIII-like_C"/>
    <property type="match status" value="1"/>
</dbReference>
<dbReference type="EMBL" id="BAAAZN010000012">
    <property type="protein sequence ID" value="GAA3564165.1"/>
    <property type="molecule type" value="Genomic_DNA"/>
</dbReference>
<dbReference type="InterPro" id="IPR050426">
    <property type="entry name" value="Glycosyltransferase_28"/>
</dbReference>
<dbReference type="SUPFAM" id="SSF53756">
    <property type="entry name" value="UDP-Glycosyltransferase/glycogen phosphorylase"/>
    <property type="match status" value="1"/>
</dbReference>
<evidence type="ECO:0000256" key="1">
    <source>
        <dbReference type="ARBA" id="ARBA00006962"/>
    </source>
</evidence>
<dbReference type="Gene3D" id="3.40.50.2000">
    <property type="entry name" value="Glycogen Phosphorylase B"/>
    <property type="match status" value="2"/>
</dbReference>
<proteinExistence type="inferred from homology"/>
<protein>
    <submittedName>
        <fullName evidence="6">DUF1205 domain-containing protein</fullName>
    </submittedName>
</protein>
<gene>
    <name evidence="6" type="ORF">GCM10022222_54950</name>
</gene>
<keyword evidence="3" id="KW-0808">Transferase</keyword>
<evidence type="ECO:0000256" key="2">
    <source>
        <dbReference type="ARBA" id="ARBA00022676"/>
    </source>
</evidence>
<evidence type="ECO:0000313" key="7">
    <source>
        <dbReference type="Proteomes" id="UP001500689"/>
    </source>
</evidence>
<feature type="domain" description="Erythromycin biosynthesis protein CIII-like N-terminal" evidence="5">
    <location>
        <begin position="22"/>
        <end position="218"/>
    </location>
</feature>
<feature type="domain" description="Erythromycin biosynthesis protein CIII-like C-terminal" evidence="4">
    <location>
        <begin position="244"/>
        <end position="377"/>
    </location>
</feature>
<keyword evidence="2" id="KW-0328">Glycosyltransferase</keyword>
<dbReference type="InterPro" id="IPR002213">
    <property type="entry name" value="UDP_glucos_trans"/>
</dbReference>
<dbReference type="Proteomes" id="UP001500689">
    <property type="component" value="Unassembled WGS sequence"/>
</dbReference>
<evidence type="ECO:0000259" key="4">
    <source>
        <dbReference type="Pfam" id="PF06722"/>
    </source>
</evidence>
<dbReference type="InterPro" id="IPR010610">
    <property type="entry name" value="EryCIII-like_C"/>
</dbReference>
<evidence type="ECO:0000259" key="5">
    <source>
        <dbReference type="Pfam" id="PF21036"/>
    </source>
</evidence>
<evidence type="ECO:0000256" key="3">
    <source>
        <dbReference type="ARBA" id="ARBA00022679"/>
    </source>
</evidence>
<sequence length="380" mass="41079">MRVLFVTWAWPSHLYPLVPLAWAMRSAGHEVRIASQPALREELDRSGLPGTVVGTDVDSVERVRGYLVPPDAQPAQRPRVPRVLELFHEHAEAMTGDVLALVREWRADVVVYESTTWAGPIAAAAAGIPAVRHLYGTDLMTRVKPVLGELIAPLSQRYGVPGVDLFGTVTVDPTPPSMQVPVDYECLRMRYQGYARGGFTPPRRPRTPGKRRVCLTWGLTLAKLGADRFLAPQVLSALRGERGIELVAAITSAQRELLGDVGDDVEVVVDTALDEVVRDCDLMVAHGAAGTVLTAARHGVPMLLVPQLPDHVHHAGLLEKAGAARVLTREEAAAERIRAEVAGLLEDESARSSADAVAEEIRQAATPAEIAARLTDLLGH</sequence>
<dbReference type="RefSeq" id="WP_344864814.1">
    <property type="nucleotide sequence ID" value="NZ_BAAAZN010000012.1"/>
</dbReference>
<evidence type="ECO:0000313" key="6">
    <source>
        <dbReference type="EMBL" id="GAA3564165.1"/>
    </source>
</evidence>
<comment type="caution">
    <text evidence="6">The sequence shown here is derived from an EMBL/GenBank/DDBJ whole genome shotgun (WGS) entry which is preliminary data.</text>
</comment>
<dbReference type="PANTHER" id="PTHR48050:SF13">
    <property type="entry name" value="STEROL 3-BETA-GLUCOSYLTRANSFERASE UGT80A2"/>
    <property type="match status" value="1"/>
</dbReference>
<dbReference type="CDD" id="cd03784">
    <property type="entry name" value="GT1_Gtf-like"/>
    <property type="match status" value="1"/>
</dbReference>
<accession>A0ABP6XD51</accession>
<keyword evidence="7" id="KW-1185">Reference proteome</keyword>
<reference evidence="7" key="1">
    <citation type="journal article" date="2019" name="Int. J. Syst. Evol. Microbiol.">
        <title>The Global Catalogue of Microorganisms (GCM) 10K type strain sequencing project: providing services to taxonomists for standard genome sequencing and annotation.</title>
        <authorList>
            <consortium name="The Broad Institute Genomics Platform"/>
            <consortium name="The Broad Institute Genome Sequencing Center for Infectious Disease"/>
            <person name="Wu L."/>
            <person name="Ma J."/>
        </authorList>
    </citation>
    <scope>NUCLEOTIDE SEQUENCE [LARGE SCALE GENOMIC DNA]</scope>
    <source>
        <strain evidence="7">JCM 16898</strain>
    </source>
</reference>
<dbReference type="InterPro" id="IPR048284">
    <property type="entry name" value="EryCIII-like_N"/>
</dbReference>
<comment type="similarity">
    <text evidence="1">Belongs to the glycosyltransferase 28 family.</text>
</comment>
<dbReference type="PANTHER" id="PTHR48050">
    <property type="entry name" value="STEROL 3-BETA-GLUCOSYLTRANSFERASE"/>
    <property type="match status" value="1"/>
</dbReference>
<organism evidence="6 7">
    <name type="scientific">Amycolatopsis ultiminotia</name>
    <dbReference type="NCBI Taxonomy" id="543629"/>
    <lineage>
        <taxon>Bacteria</taxon>
        <taxon>Bacillati</taxon>
        <taxon>Actinomycetota</taxon>
        <taxon>Actinomycetes</taxon>
        <taxon>Pseudonocardiales</taxon>
        <taxon>Pseudonocardiaceae</taxon>
        <taxon>Amycolatopsis</taxon>
    </lineage>
</organism>
<dbReference type="Pfam" id="PF21036">
    <property type="entry name" value="EryCIII-like_N"/>
    <property type="match status" value="1"/>
</dbReference>